<proteinExistence type="predicted"/>
<keyword evidence="3" id="KW-1185">Reference proteome</keyword>
<keyword evidence="1" id="KW-0812">Transmembrane</keyword>
<evidence type="ECO:0000313" key="2">
    <source>
        <dbReference type="EMBL" id="KAH0744534.1"/>
    </source>
</evidence>
<dbReference type="EMBL" id="JAIVGD010000023">
    <property type="protein sequence ID" value="KAH0744534.1"/>
    <property type="molecule type" value="Genomic_DNA"/>
</dbReference>
<gene>
    <name evidence="2" type="ORF">KY290_032527</name>
</gene>
<reference evidence="2 3" key="1">
    <citation type="journal article" date="2021" name="bioRxiv">
        <title>Chromosome-scale and haplotype-resolved genome assembly of a tetraploid potato cultivar.</title>
        <authorList>
            <person name="Sun H."/>
            <person name="Jiao W.-B."/>
            <person name="Krause K."/>
            <person name="Campoy J.A."/>
            <person name="Goel M."/>
            <person name="Folz-Donahue K."/>
            <person name="Kukat C."/>
            <person name="Huettel B."/>
            <person name="Schneeberger K."/>
        </authorList>
    </citation>
    <scope>NUCLEOTIDE SEQUENCE [LARGE SCALE GENOMIC DNA]</scope>
    <source>
        <strain evidence="2">SolTubOtavaFocal</strain>
        <tissue evidence="2">Leaves</tissue>
    </source>
</reference>
<evidence type="ECO:0000256" key="1">
    <source>
        <dbReference type="SAM" id="Phobius"/>
    </source>
</evidence>
<sequence>MFLQLPFSLLPSSLLLPPPCRHEYVIFVPFNSAFFLLLLWLTVTVVGVLSGWNVGDLVELDIEYRSSLLALKICVKPNTRK</sequence>
<accession>A0ABQ7UCF4</accession>
<comment type="caution">
    <text evidence="2">The sequence shown here is derived from an EMBL/GenBank/DDBJ whole genome shotgun (WGS) entry which is preliminary data.</text>
</comment>
<name>A0ABQ7UCF4_SOLTU</name>
<evidence type="ECO:0000313" key="3">
    <source>
        <dbReference type="Proteomes" id="UP000826656"/>
    </source>
</evidence>
<dbReference type="Proteomes" id="UP000826656">
    <property type="component" value="Unassembled WGS sequence"/>
</dbReference>
<organism evidence="2 3">
    <name type="scientific">Solanum tuberosum</name>
    <name type="common">Potato</name>
    <dbReference type="NCBI Taxonomy" id="4113"/>
    <lineage>
        <taxon>Eukaryota</taxon>
        <taxon>Viridiplantae</taxon>
        <taxon>Streptophyta</taxon>
        <taxon>Embryophyta</taxon>
        <taxon>Tracheophyta</taxon>
        <taxon>Spermatophyta</taxon>
        <taxon>Magnoliopsida</taxon>
        <taxon>eudicotyledons</taxon>
        <taxon>Gunneridae</taxon>
        <taxon>Pentapetalae</taxon>
        <taxon>asterids</taxon>
        <taxon>lamiids</taxon>
        <taxon>Solanales</taxon>
        <taxon>Solanaceae</taxon>
        <taxon>Solanoideae</taxon>
        <taxon>Solaneae</taxon>
        <taxon>Solanum</taxon>
    </lineage>
</organism>
<keyword evidence="1" id="KW-1133">Transmembrane helix</keyword>
<protein>
    <submittedName>
        <fullName evidence="2">Uncharacterized protein</fullName>
    </submittedName>
</protein>
<feature type="transmembrane region" description="Helical" evidence="1">
    <location>
        <begin position="25"/>
        <end position="49"/>
    </location>
</feature>
<keyword evidence="1" id="KW-0472">Membrane</keyword>